<reference evidence="2" key="1">
    <citation type="submission" date="2020-11" db="EMBL/GenBank/DDBJ databases">
        <authorList>
            <consortium name="DOE Joint Genome Institute"/>
            <person name="Ahrendt S."/>
            <person name="Riley R."/>
            <person name="Andreopoulos W."/>
            <person name="Labutti K."/>
            <person name="Pangilinan J."/>
            <person name="Ruiz-Duenas F.J."/>
            <person name="Barrasa J.M."/>
            <person name="Sanchez-Garcia M."/>
            <person name="Camarero S."/>
            <person name="Miyauchi S."/>
            <person name="Serrano A."/>
            <person name="Linde D."/>
            <person name="Babiker R."/>
            <person name="Drula E."/>
            <person name="Ayuso-Fernandez I."/>
            <person name="Pacheco R."/>
            <person name="Padilla G."/>
            <person name="Ferreira P."/>
            <person name="Barriuso J."/>
            <person name="Kellner H."/>
            <person name="Castanera R."/>
            <person name="Alfaro M."/>
            <person name="Ramirez L."/>
            <person name="Pisabarro A.G."/>
            <person name="Kuo A."/>
            <person name="Tritt A."/>
            <person name="Lipzen A."/>
            <person name="He G."/>
            <person name="Yan M."/>
            <person name="Ng V."/>
            <person name="Cullen D."/>
            <person name="Martin F."/>
            <person name="Rosso M.-N."/>
            <person name="Henrissat B."/>
            <person name="Hibbett D."/>
            <person name="Martinez A.T."/>
            <person name="Grigoriev I.V."/>
        </authorList>
    </citation>
    <scope>NUCLEOTIDE SEQUENCE</scope>
    <source>
        <strain evidence="2">CBS 506.95</strain>
    </source>
</reference>
<dbReference type="AlphaFoldDB" id="A0A9P6EC56"/>
<evidence type="ECO:0000313" key="2">
    <source>
        <dbReference type="EMBL" id="KAF9526733.1"/>
    </source>
</evidence>
<dbReference type="EMBL" id="MU157868">
    <property type="protein sequence ID" value="KAF9526733.1"/>
    <property type="molecule type" value="Genomic_DNA"/>
</dbReference>
<keyword evidence="3" id="KW-1185">Reference proteome</keyword>
<dbReference type="Proteomes" id="UP000807306">
    <property type="component" value="Unassembled WGS sequence"/>
</dbReference>
<feature type="region of interest" description="Disordered" evidence="1">
    <location>
        <begin position="78"/>
        <end position="135"/>
    </location>
</feature>
<protein>
    <submittedName>
        <fullName evidence="2">Uncharacterized protein</fullName>
    </submittedName>
</protein>
<gene>
    <name evidence="2" type="ORF">CPB83DRAFT_449975</name>
</gene>
<organism evidence="2 3">
    <name type="scientific">Crepidotus variabilis</name>
    <dbReference type="NCBI Taxonomy" id="179855"/>
    <lineage>
        <taxon>Eukaryota</taxon>
        <taxon>Fungi</taxon>
        <taxon>Dikarya</taxon>
        <taxon>Basidiomycota</taxon>
        <taxon>Agaricomycotina</taxon>
        <taxon>Agaricomycetes</taxon>
        <taxon>Agaricomycetidae</taxon>
        <taxon>Agaricales</taxon>
        <taxon>Agaricineae</taxon>
        <taxon>Crepidotaceae</taxon>
        <taxon>Crepidotus</taxon>
    </lineage>
</organism>
<comment type="caution">
    <text evidence="2">The sequence shown here is derived from an EMBL/GenBank/DDBJ whole genome shotgun (WGS) entry which is preliminary data.</text>
</comment>
<evidence type="ECO:0000313" key="3">
    <source>
        <dbReference type="Proteomes" id="UP000807306"/>
    </source>
</evidence>
<sequence length="257" mass="27266">MSFSVDDLVSSFSSSHIGQEALDLATLQAQLAATLFCAPGSSSSSASSTAAAKYTCPSPMRTPSTSFRPLPSLQSIDTAMSGMNGMAGMTTPIASRRGSCSVSSPYPYQQQFAQPQQHSYYTSSSSSAFEDAMEEDERMMVEELLIPSSPVLSSSTSASSFSSVSNITPSSFFNTNPTPAAHPQFSHSHSQSQSQASSHYHSLDHTSQTSSSLFTSTDPFYLAQLQASQQPPTSSSQSVFAQNGRMAQSSRFALSAF</sequence>
<feature type="region of interest" description="Disordered" evidence="1">
    <location>
        <begin position="174"/>
        <end position="203"/>
    </location>
</feature>
<feature type="compositionally biased region" description="Low complexity" evidence="1">
    <location>
        <begin position="184"/>
        <end position="203"/>
    </location>
</feature>
<evidence type="ECO:0000256" key="1">
    <source>
        <dbReference type="SAM" id="MobiDB-lite"/>
    </source>
</evidence>
<proteinExistence type="predicted"/>
<accession>A0A9P6EC56</accession>
<feature type="compositionally biased region" description="Low complexity" evidence="1">
    <location>
        <begin position="103"/>
        <end position="127"/>
    </location>
</feature>
<name>A0A9P6EC56_9AGAR</name>